<gene>
    <name evidence="4" type="primary">rplGA</name>
    <name evidence="4" type="ORF">BRLA_c032570</name>
</gene>
<dbReference type="EMBL" id="CP007806">
    <property type="protein sequence ID" value="AIG27569.1"/>
    <property type="molecule type" value="Genomic_DNA"/>
</dbReference>
<dbReference type="NCBIfam" id="NF005825">
    <property type="entry name" value="PRK07714.1"/>
    <property type="match status" value="1"/>
</dbReference>
<dbReference type="PANTHER" id="PTHR11449">
    <property type="entry name" value="RIBOSOMAL PROTEIN L30"/>
    <property type="match status" value="1"/>
</dbReference>
<dbReference type="eggNOG" id="COG1358">
    <property type="taxonomic scope" value="Bacteria"/>
</dbReference>
<dbReference type="AlphaFoldDB" id="A0A075R6U7"/>
<dbReference type="KEGG" id="blr:BRLA_c032570"/>
<accession>A0A075R6U7</accession>
<evidence type="ECO:0000313" key="5">
    <source>
        <dbReference type="Proteomes" id="UP000005850"/>
    </source>
</evidence>
<keyword evidence="5" id="KW-1185">Reference proteome</keyword>
<keyword evidence="1 4" id="KW-0689">Ribosomal protein</keyword>
<keyword evidence="2" id="KW-0687">Ribonucleoprotein</keyword>
<evidence type="ECO:0000256" key="1">
    <source>
        <dbReference type="ARBA" id="ARBA00022980"/>
    </source>
</evidence>
<dbReference type="GO" id="GO:0003723">
    <property type="term" value="F:RNA binding"/>
    <property type="evidence" value="ECO:0007669"/>
    <property type="project" value="InterPro"/>
</dbReference>
<protein>
    <submittedName>
        <fullName evidence="4">Putative ribosomal protein YlxQ</fullName>
    </submittedName>
</protein>
<dbReference type="SUPFAM" id="SSF55315">
    <property type="entry name" value="L30e-like"/>
    <property type="match status" value="1"/>
</dbReference>
<dbReference type="InterPro" id="IPR004038">
    <property type="entry name" value="Ribosomal_eL8/eL30/eS12/Gad45"/>
</dbReference>
<evidence type="ECO:0000259" key="3">
    <source>
        <dbReference type="Pfam" id="PF01248"/>
    </source>
</evidence>
<dbReference type="Pfam" id="PF01248">
    <property type="entry name" value="Ribosomal_L7Ae"/>
    <property type="match status" value="1"/>
</dbReference>
<dbReference type="RefSeq" id="WP_022584414.1">
    <property type="nucleotide sequence ID" value="NZ_CP007806.1"/>
</dbReference>
<organism evidence="4 5">
    <name type="scientific">Brevibacillus laterosporus LMG 15441</name>
    <dbReference type="NCBI Taxonomy" id="1042163"/>
    <lineage>
        <taxon>Bacteria</taxon>
        <taxon>Bacillati</taxon>
        <taxon>Bacillota</taxon>
        <taxon>Bacilli</taxon>
        <taxon>Bacillales</taxon>
        <taxon>Paenibacillaceae</taxon>
        <taxon>Brevibacillus</taxon>
    </lineage>
</organism>
<evidence type="ECO:0000313" key="4">
    <source>
        <dbReference type="EMBL" id="AIG27569.1"/>
    </source>
</evidence>
<dbReference type="InterPro" id="IPR039109">
    <property type="entry name" value="Ribosomal_eL30-like"/>
</dbReference>
<dbReference type="Proteomes" id="UP000005850">
    <property type="component" value="Chromosome"/>
</dbReference>
<name>A0A075R6U7_BRELA</name>
<dbReference type="GO" id="GO:1990904">
    <property type="term" value="C:ribonucleoprotein complex"/>
    <property type="evidence" value="ECO:0007669"/>
    <property type="project" value="UniProtKB-KW"/>
</dbReference>
<dbReference type="GO" id="GO:0005840">
    <property type="term" value="C:ribosome"/>
    <property type="evidence" value="ECO:0007669"/>
    <property type="project" value="UniProtKB-KW"/>
</dbReference>
<evidence type="ECO:0000256" key="2">
    <source>
        <dbReference type="ARBA" id="ARBA00023274"/>
    </source>
</evidence>
<dbReference type="Gene3D" id="3.30.1330.30">
    <property type="match status" value="1"/>
</dbReference>
<dbReference type="InterPro" id="IPR029064">
    <property type="entry name" value="Ribosomal_eL30-like_sf"/>
</dbReference>
<proteinExistence type="predicted"/>
<dbReference type="HOGENOM" id="CLU_157804_4_0_9"/>
<dbReference type="STRING" id="1042163.BRLA_c032570"/>
<feature type="domain" description="Ribosomal protein eL8/eL30/eS12/Gadd45" evidence="3">
    <location>
        <begin position="4"/>
        <end position="92"/>
    </location>
</feature>
<reference evidence="4 5" key="1">
    <citation type="journal article" date="2011" name="J. Bacteriol.">
        <title>Genome sequence of Brevibacillus laterosporus LMG 15441, a pathogen of invertebrates.</title>
        <authorList>
            <person name="Djukic M."/>
            <person name="Poehlein A."/>
            <person name="Thurmer A."/>
            <person name="Daniel R."/>
        </authorList>
    </citation>
    <scope>NUCLEOTIDE SEQUENCE [LARGE SCALE GENOMIC DNA]</scope>
    <source>
        <strain evidence="4 5">LMG 15441</strain>
    </source>
</reference>
<sequence length="102" mass="10876">MNQKVAQLLGLAMRAGKVVTGEGLVINGVRNGQAKLVLLATDASANTTKKVSDKCLYYKVPCYSLSTRYELGSAIGKEARVSVAITDTKMAKSMENLLTPNP</sequence>